<gene>
    <name evidence="1" type="ORF">PYCCODRAFT_1375220</name>
</gene>
<dbReference type="STRING" id="1353009.A0A1Y2IBH1"/>
<evidence type="ECO:0000313" key="2">
    <source>
        <dbReference type="Proteomes" id="UP000193067"/>
    </source>
</evidence>
<organism evidence="1 2">
    <name type="scientific">Trametes coccinea (strain BRFM310)</name>
    <name type="common">Pycnoporus coccineus</name>
    <dbReference type="NCBI Taxonomy" id="1353009"/>
    <lineage>
        <taxon>Eukaryota</taxon>
        <taxon>Fungi</taxon>
        <taxon>Dikarya</taxon>
        <taxon>Basidiomycota</taxon>
        <taxon>Agaricomycotina</taxon>
        <taxon>Agaricomycetes</taxon>
        <taxon>Polyporales</taxon>
        <taxon>Polyporaceae</taxon>
        <taxon>Trametes</taxon>
    </lineage>
</organism>
<dbReference type="Proteomes" id="UP000193067">
    <property type="component" value="Unassembled WGS sequence"/>
</dbReference>
<keyword evidence="2" id="KW-1185">Reference proteome</keyword>
<accession>A0A1Y2IBH1</accession>
<dbReference type="OrthoDB" id="3243413at2759"/>
<protein>
    <submittedName>
        <fullName evidence="1">Uncharacterized protein</fullName>
    </submittedName>
</protein>
<sequence length="74" mass="8668">MQSPGSVIIEIDETFPEFKRLLGAHKWSEFLVDPGDEAAFVSKIFYCTWNSDRDVQKNGWKRIDVQDKWFKSKA</sequence>
<evidence type="ECO:0000313" key="1">
    <source>
        <dbReference type="EMBL" id="OSC98475.1"/>
    </source>
</evidence>
<proteinExistence type="predicted"/>
<dbReference type="EMBL" id="KZ084138">
    <property type="protein sequence ID" value="OSC98475.1"/>
    <property type="molecule type" value="Genomic_DNA"/>
</dbReference>
<name>A0A1Y2IBH1_TRAC3</name>
<reference evidence="1 2" key="1">
    <citation type="journal article" date="2015" name="Biotechnol. Biofuels">
        <title>Enhanced degradation of softwood versus hardwood by the white-rot fungus Pycnoporus coccineus.</title>
        <authorList>
            <person name="Couturier M."/>
            <person name="Navarro D."/>
            <person name="Chevret D."/>
            <person name="Henrissat B."/>
            <person name="Piumi F."/>
            <person name="Ruiz-Duenas F.J."/>
            <person name="Martinez A.T."/>
            <person name="Grigoriev I.V."/>
            <person name="Riley R."/>
            <person name="Lipzen A."/>
            <person name="Berrin J.G."/>
            <person name="Master E.R."/>
            <person name="Rosso M.N."/>
        </authorList>
    </citation>
    <scope>NUCLEOTIDE SEQUENCE [LARGE SCALE GENOMIC DNA]</scope>
    <source>
        <strain evidence="1 2">BRFM310</strain>
    </source>
</reference>
<dbReference type="AlphaFoldDB" id="A0A1Y2IBH1"/>